<accession>A0ABQ6F274</accession>
<dbReference type="PANTHER" id="PTHR30451">
    <property type="entry name" value="OUTER MEMBRANE USHER PROTEIN"/>
    <property type="match status" value="1"/>
</dbReference>
<dbReference type="Pfam" id="PF00577">
    <property type="entry name" value="Usher"/>
    <property type="match status" value="1"/>
</dbReference>
<keyword evidence="6" id="KW-0472">Membrane</keyword>
<dbReference type="Gene3D" id="3.10.20.410">
    <property type="match status" value="1"/>
</dbReference>
<keyword evidence="7" id="KW-0998">Cell outer membrane</keyword>
<dbReference type="InterPro" id="IPR000015">
    <property type="entry name" value="Fimb_usher"/>
</dbReference>
<evidence type="ECO:0000259" key="8">
    <source>
        <dbReference type="Pfam" id="PF13954"/>
    </source>
</evidence>
<evidence type="ECO:0000256" key="6">
    <source>
        <dbReference type="ARBA" id="ARBA00023136"/>
    </source>
</evidence>
<keyword evidence="3" id="KW-0813">Transport</keyword>
<evidence type="ECO:0000256" key="1">
    <source>
        <dbReference type="ARBA" id="ARBA00004571"/>
    </source>
</evidence>
<name>A0ABQ6F274_9VIBR</name>
<protein>
    <submittedName>
        <fullName evidence="9">Outer membrane usher protein</fullName>
    </submittedName>
</protein>
<dbReference type="RefSeq" id="WP_284192694.1">
    <property type="nucleotide sequence ID" value="NZ_BSPW01000054.1"/>
</dbReference>
<comment type="caution">
    <text evidence="9">The sequence shown here is derived from an EMBL/GenBank/DDBJ whole genome shotgun (WGS) entry which is preliminary data.</text>
</comment>
<keyword evidence="5" id="KW-0732">Signal</keyword>
<gene>
    <name evidence="9" type="ORF">GCM10007938_26030</name>
</gene>
<evidence type="ECO:0000256" key="7">
    <source>
        <dbReference type="ARBA" id="ARBA00023237"/>
    </source>
</evidence>
<dbReference type="Proteomes" id="UP001157138">
    <property type="component" value="Unassembled WGS sequence"/>
</dbReference>
<evidence type="ECO:0000256" key="4">
    <source>
        <dbReference type="ARBA" id="ARBA00022692"/>
    </source>
</evidence>
<proteinExistence type="inferred from homology"/>
<dbReference type="EMBL" id="BSPW01000054">
    <property type="protein sequence ID" value="GLT18822.1"/>
    <property type="molecule type" value="Genomic_DNA"/>
</dbReference>
<evidence type="ECO:0000256" key="3">
    <source>
        <dbReference type="ARBA" id="ARBA00022448"/>
    </source>
</evidence>
<evidence type="ECO:0000256" key="2">
    <source>
        <dbReference type="ARBA" id="ARBA00008064"/>
    </source>
</evidence>
<keyword evidence="4" id="KW-0812">Transmembrane</keyword>
<dbReference type="Pfam" id="PF13954">
    <property type="entry name" value="PapC_N"/>
    <property type="match status" value="1"/>
</dbReference>
<dbReference type="PANTHER" id="PTHR30451:SF5">
    <property type="entry name" value="SLR0019 PROTEIN"/>
    <property type="match status" value="1"/>
</dbReference>
<dbReference type="InterPro" id="IPR025885">
    <property type="entry name" value="PapC_N"/>
</dbReference>
<sequence length="816" mass="91137">MPAFLYLLIILFIPVDSIAKGMRINPDFINASSGVSEEYLNKFINSERYVLPGVYNVALYVNENYYRLIDIDVKLDKYGEPIFCKDMSALNIKEAYIDKDNTYDCGALDETFGAKAEFDKEHERFDYSIPNQYLYQKDDRETLERRVQENIINGVSVNYDFEKTISLSDNNTDRLYGSSQIYANVSQVRFYSSLNYENDELNYNNAYFKKSIYSLNSDLAWGDYNTNTIGSVTSGVNIRGVGISSVRSLFNPRGFQSHIPISGYVSSPSELKIYQDDRLVRTEYVQAGNYDLDSLMGGTSLTGKIKVVEKSLSGGDEVSREYFLSGSNDLLNTGESFFTFNAGYIKNSSDSVGSQVIYAGYKYGLDVFSPFVSSTLMDGYSNFELGSSVISPWGDNITLSFAGVDSDVSDEVDYAFSISYARDLSDKVNFYFLNNTYLSDNFISASEYSNIIDQDKSTSNQSRRIASSIGLQWSLDYRYLDLVSINYDHSEENQLSVIKDEDYDNVSQTFRLSMFGSLPTSLYGLPITYSTDMTYETYDSVNLQRDDELGVYFSIRIPFSFGNKTLSVSSVGITSRYSNDSQKNINEIDMNGSFNNENGSINARASDDSTYSMSLQNRSFGRRTTLTSSLNNEYASVGGYGSVIYTDETGLVLSDGKINKPLLVKAQGLEGSKQLGAEVNSDGYFAINSGTQYREAEYTLSTRNVSNGIDIKNPKHIITPGADGTFSLISYDIEKVNKFYARIVTSEGFLPLGTAVDVNDDTVYIDNDGGAIFDIKSPLVMDDISFKVSGKECQLPRLKENTSGNIIDLGVVRCEL</sequence>
<comment type="similarity">
    <text evidence="2">Belongs to the fimbrial export usher family.</text>
</comment>
<organism evidence="9 10">
    <name type="scientific">Vibrio zhanjiangensis</name>
    <dbReference type="NCBI Taxonomy" id="1046128"/>
    <lineage>
        <taxon>Bacteria</taxon>
        <taxon>Pseudomonadati</taxon>
        <taxon>Pseudomonadota</taxon>
        <taxon>Gammaproteobacteria</taxon>
        <taxon>Vibrionales</taxon>
        <taxon>Vibrionaceae</taxon>
        <taxon>Vibrio</taxon>
    </lineage>
</organism>
<evidence type="ECO:0000313" key="10">
    <source>
        <dbReference type="Proteomes" id="UP001157138"/>
    </source>
</evidence>
<dbReference type="InterPro" id="IPR037224">
    <property type="entry name" value="PapC_N_sf"/>
</dbReference>
<keyword evidence="10" id="KW-1185">Reference proteome</keyword>
<evidence type="ECO:0000256" key="5">
    <source>
        <dbReference type="ARBA" id="ARBA00022729"/>
    </source>
</evidence>
<comment type="subcellular location">
    <subcellularLocation>
        <location evidence="1">Cell outer membrane</location>
        <topology evidence="1">Multi-pass membrane protein</topology>
    </subcellularLocation>
</comment>
<evidence type="ECO:0000313" key="9">
    <source>
        <dbReference type="EMBL" id="GLT18822.1"/>
    </source>
</evidence>
<reference evidence="10" key="1">
    <citation type="journal article" date="2019" name="Int. J. Syst. Evol. Microbiol.">
        <title>The Global Catalogue of Microorganisms (GCM) 10K type strain sequencing project: providing services to taxonomists for standard genome sequencing and annotation.</title>
        <authorList>
            <consortium name="The Broad Institute Genomics Platform"/>
            <consortium name="The Broad Institute Genome Sequencing Center for Infectious Disease"/>
            <person name="Wu L."/>
            <person name="Ma J."/>
        </authorList>
    </citation>
    <scope>NUCLEOTIDE SEQUENCE [LARGE SCALE GENOMIC DNA]</scope>
    <source>
        <strain evidence="10">NBRC 108723</strain>
    </source>
</reference>
<dbReference type="SUPFAM" id="SSF141729">
    <property type="entry name" value="FimD N-terminal domain-like"/>
    <property type="match status" value="1"/>
</dbReference>
<feature type="domain" description="PapC N-terminal" evidence="8">
    <location>
        <begin position="25"/>
        <end position="161"/>
    </location>
</feature>